<evidence type="ECO:0000256" key="3">
    <source>
        <dbReference type="ARBA" id="ARBA00007204"/>
    </source>
</evidence>
<evidence type="ECO:0000256" key="5">
    <source>
        <dbReference type="ARBA" id="ARBA00022792"/>
    </source>
</evidence>
<dbReference type="CDD" id="cd22901">
    <property type="entry name" value="CcO_VIc"/>
    <property type="match status" value="1"/>
</dbReference>
<evidence type="ECO:0000256" key="6">
    <source>
        <dbReference type="ARBA" id="ARBA00022989"/>
    </source>
</evidence>
<dbReference type="STRING" id="77166.N6TR90"/>
<comment type="pathway">
    <text evidence="2">Energy metabolism; oxidative phosphorylation.</text>
</comment>
<dbReference type="PANTHER" id="PTHR48416">
    <property type="entry name" value="CYTOCHROME C OXIDASE SUBUNIT 6C"/>
    <property type="match status" value="1"/>
</dbReference>
<comment type="subcellular location">
    <subcellularLocation>
        <location evidence="1">Mitochondrion inner membrane</location>
        <topology evidence="1">Single-pass membrane protein</topology>
    </subcellularLocation>
</comment>
<reference evidence="12" key="2">
    <citation type="submission" date="2024-08" db="UniProtKB">
        <authorList>
            <consortium name="EnsemblMetazoa"/>
        </authorList>
    </citation>
    <scope>IDENTIFICATION</scope>
</reference>
<evidence type="ECO:0000256" key="2">
    <source>
        <dbReference type="ARBA" id="ARBA00004673"/>
    </source>
</evidence>
<reference evidence="13 14" key="1">
    <citation type="journal article" date="2013" name="Genome Biol.">
        <title>Draft genome of the mountain pine beetle, Dendroctonus ponderosae Hopkins, a major forest pest.</title>
        <authorList>
            <person name="Keeling C.I."/>
            <person name="Yuen M.M."/>
            <person name="Liao N.Y."/>
            <person name="Docking T.R."/>
            <person name="Chan S.K."/>
            <person name="Taylor G.A."/>
            <person name="Palmquist D.L."/>
            <person name="Jackman S.D."/>
            <person name="Nguyen A."/>
            <person name="Li M."/>
            <person name="Henderson H."/>
            <person name="Janes J.K."/>
            <person name="Zhao Y."/>
            <person name="Pandoh P."/>
            <person name="Moore R."/>
            <person name="Sperling F.A."/>
            <person name="Huber D.P."/>
            <person name="Birol I."/>
            <person name="Jones S.J."/>
            <person name="Bohlmann J."/>
        </authorList>
    </citation>
    <scope>NUCLEOTIDE SEQUENCE</scope>
</reference>
<sequence length="81" mass="9251">MSAAEVTKPLPRPQLRGLLRSSIKRNLISVAITITTAAVLMKFVHNDGRKTAYAEFYKNYDIDKEFERMRKKGLFDSCPSD</sequence>
<dbReference type="EMBL" id="KB632372">
    <property type="protein sequence ID" value="ERL93749.1"/>
    <property type="molecule type" value="Genomic_DNA"/>
</dbReference>
<evidence type="ECO:0000313" key="11">
    <source>
        <dbReference type="EMBL" id="ERL93749.1"/>
    </source>
</evidence>
<evidence type="ECO:0000256" key="8">
    <source>
        <dbReference type="ARBA" id="ARBA00023136"/>
    </source>
</evidence>
<evidence type="ECO:0000256" key="1">
    <source>
        <dbReference type="ARBA" id="ARBA00004434"/>
    </source>
</evidence>
<gene>
    <name evidence="12" type="primary">109543859</name>
    <name evidence="10" type="ORF">D910_01604</name>
    <name evidence="11" type="ORF">D910_11035</name>
    <name evidence="9" type="ORF">YQE_11510</name>
</gene>
<evidence type="ECO:0000313" key="10">
    <source>
        <dbReference type="EMBL" id="ERL84226.1"/>
    </source>
</evidence>
<dbReference type="AlphaFoldDB" id="N6TR90"/>
<keyword evidence="8" id="KW-0472">Membrane</keyword>
<dbReference type="KEGG" id="dpa:109543859"/>
<dbReference type="PANTHER" id="PTHR48416:SF1">
    <property type="entry name" value="CYTOCHROME C OXIDASE SUBUNIT 6C"/>
    <property type="match status" value="1"/>
</dbReference>
<keyword evidence="13" id="KW-1185">Reference proteome</keyword>
<proteinExistence type="inferred from homology"/>
<keyword evidence="7" id="KW-0496">Mitochondrion</keyword>
<dbReference type="InterPro" id="IPR037169">
    <property type="entry name" value="Cytochrome_c_oxidase_VIc_sf"/>
</dbReference>
<dbReference type="OrthoDB" id="10051322at2759"/>
<evidence type="ECO:0000256" key="7">
    <source>
        <dbReference type="ARBA" id="ARBA00023128"/>
    </source>
</evidence>
<dbReference type="InterPro" id="IPR051389">
    <property type="entry name" value="Cytochrome_c_oxidase_VIc"/>
</dbReference>
<comment type="similarity">
    <text evidence="3">Belongs to the cytochrome c oxidase subunit 6c family.</text>
</comment>
<dbReference type="Proteomes" id="UP000019118">
    <property type="component" value="Unassembled WGS sequence"/>
</dbReference>
<evidence type="ECO:0000256" key="4">
    <source>
        <dbReference type="ARBA" id="ARBA00022692"/>
    </source>
</evidence>
<dbReference type="HOGENOM" id="CLU_196254_0_0_1"/>
<dbReference type="Pfam" id="PF02937">
    <property type="entry name" value="COX6C"/>
    <property type="match status" value="1"/>
</dbReference>
<dbReference type="SUPFAM" id="SSF81415">
    <property type="entry name" value="Mitochondrial cytochrome c oxidase subunit VIc"/>
    <property type="match status" value="1"/>
</dbReference>
<evidence type="ECO:0000313" key="9">
    <source>
        <dbReference type="EMBL" id="ENN71775.1"/>
    </source>
</evidence>
<dbReference type="OMA" id="KNYDAMK"/>
<keyword evidence="6" id="KW-1133">Transmembrane helix</keyword>
<dbReference type="Proteomes" id="UP000030742">
    <property type="component" value="Unassembled WGS sequence"/>
</dbReference>
<protein>
    <submittedName>
        <fullName evidence="9 12">Uncharacterized protein</fullName>
    </submittedName>
</protein>
<keyword evidence="5" id="KW-0999">Mitochondrion inner membrane</keyword>
<feature type="non-terminal residue" evidence="9">
    <location>
        <position position="1"/>
    </location>
</feature>
<organism evidence="9">
    <name type="scientific">Dendroctonus ponderosae</name>
    <name type="common">Mountain pine beetle</name>
    <dbReference type="NCBI Taxonomy" id="77166"/>
    <lineage>
        <taxon>Eukaryota</taxon>
        <taxon>Metazoa</taxon>
        <taxon>Ecdysozoa</taxon>
        <taxon>Arthropoda</taxon>
        <taxon>Hexapoda</taxon>
        <taxon>Insecta</taxon>
        <taxon>Pterygota</taxon>
        <taxon>Neoptera</taxon>
        <taxon>Endopterygota</taxon>
        <taxon>Coleoptera</taxon>
        <taxon>Polyphaga</taxon>
        <taxon>Cucujiformia</taxon>
        <taxon>Curculionidae</taxon>
        <taxon>Scolytinae</taxon>
        <taxon>Dendroctonus</taxon>
    </lineage>
</organism>
<dbReference type="EnsemblMetazoa" id="XM_019913777.1">
    <property type="protein sequence ID" value="XP_019769336.1"/>
    <property type="gene ID" value="LOC109543859"/>
</dbReference>
<evidence type="ECO:0000313" key="13">
    <source>
        <dbReference type="Proteomes" id="UP000019118"/>
    </source>
</evidence>
<keyword evidence="4" id="KW-0812">Transmembrane</keyword>
<evidence type="ECO:0000313" key="12">
    <source>
        <dbReference type="EnsemblMetazoa" id="XP_019769336.1"/>
    </source>
</evidence>
<dbReference type="EMBL" id="KB741253">
    <property type="protein sequence ID" value="ENN71775.1"/>
    <property type="molecule type" value="Genomic_DNA"/>
</dbReference>
<dbReference type="GO" id="GO:0005743">
    <property type="term" value="C:mitochondrial inner membrane"/>
    <property type="evidence" value="ECO:0007669"/>
    <property type="project" value="UniProtKB-SubCell"/>
</dbReference>
<accession>N6TR90</accession>
<dbReference type="InterPro" id="IPR034884">
    <property type="entry name" value="Cytochrome_c_oxidase_VIc/VIIs"/>
</dbReference>
<evidence type="ECO:0000313" key="14">
    <source>
        <dbReference type="Proteomes" id="UP000030742"/>
    </source>
</evidence>
<dbReference type="EMBL" id="KB631299">
    <property type="protein sequence ID" value="ERL84226.1"/>
    <property type="molecule type" value="Genomic_DNA"/>
</dbReference>
<dbReference type="Gene3D" id="4.10.93.10">
    <property type="entry name" value="Mitochondrial cytochrome c oxidase subunit VIc/VIIs"/>
    <property type="match status" value="1"/>
</dbReference>
<name>N6TR90_DENPD</name>